<evidence type="ECO:0000256" key="1">
    <source>
        <dbReference type="SAM" id="MobiDB-lite"/>
    </source>
</evidence>
<organism evidence="2 3">
    <name type="scientific">Marasmius crinis-equi</name>
    <dbReference type="NCBI Taxonomy" id="585013"/>
    <lineage>
        <taxon>Eukaryota</taxon>
        <taxon>Fungi</taxon>
        <taxon>Dikarya</taxon>
        <taxon>Basidiomycota</taxon>
        <taxon>Agaricomycotina</taxon>
        <taxon>Agaricomycetes</taxon>
        <taxon>Agaricomycetidae</taxon>
        <taxon>Agaricales</taxon>
        <taxon>Marasmiineae</taxon>
        <taxon>Marasmiaceae</taxon>
        <taxon>Marasmius</taxon>
    </lineage>
</organism>
<accession>A0ABR3EU22</accession>
<feature type="compositionally biased region" description="Basic and acidic residues" evidence="1">
    <location>
        <begin position="134"/>
        <end position="165"/>
    </location>
</feature>
<feature type="compositionally biased region" description="Acidic residues" evidence="1">
    <location>
        <begin position="101"/>
        <end position="112"/>
    </location>
</feature>
<reference evidence="2 3" key="1">
    <citation type="submission" date="2024-02" db="EMBL/GenBank/DDBJ databases">
        <title>A draft genome for the cacao thread blight pathogen Marasmius crinis-equi.</title>
        <authorList>
            <person name="Cohen S.P."/>
            <person name="Baruah I.K."/>
            <person name="Amoako-Attah I."/>
            <person name="Bukari Y."/>
            <person name="Meinhardt L.W."/>
            <person name="Bailey B.A."/>
        </authorList>
    </citation>
    <scope>NUCLEOTIDE SEQUENCE [LARGE SCALE GENOMIC DNA]</scope>
    <source>
        <strain evidence="2 3">GH-76</strain>
    </source>
</reference>
<feature type="non-terminal residue" evidence="2">
    <location>
        <position position="1"/>
    </location>
</feature>
<dbReference type="Proteomes" id="UP001465976">
    <property type="component" value="Unassembled WGS sequence"/>
</dbReference>
<feature type="region of interest" description="Disordered" evidence="1">
    <location>
        <begin position="1"/>
        <end position="202"/>
    </location>
</feature>
<evidence type="ECO:0000313" key="3">
    <source>
        <dbReference type="Proteomes" id="UP001465976"/>
    </source>
</evidence>
<name>A0ABR3EU22_9AGAR</name>
<feature type="compositionally biased region" description="Polar residues" evidence="1">
    <location>
        <begin position="55"/>
        <end position="73"/>
    </location>
</feature>
<protein>
    <submittedName>
        <fullName evidence="2">Uncharacterized protein</fullName>
    </submittedName>
</protein>
<proteinExistence type="predicted"/>
<comment type="caution">
    <text evidence="2">The sequence shown here is derived from an EMBL/GenBank/DDBJ whole genome shotgun (WGS) entry which is preliminary data.</text>
</comment>
<keyword evidence="3" id="KW-1185">Reference proteome</keyword>
<gene>
    <name evidence="2" type="ORF">V5O48_015611</name>
</gene>
<sequence>HPASQQTPGCRIASQAKPTPDALKTGDPARIEPSDRDDDVGVGAAAEVAEERLDTSSAKLVSDQSEETPSATPRDNGDLNTLKILFFPSQERGEATPSSDVDMDVDESDSLEGETTKEVEELPDDMAIDGSEGVPRETDRETRSPEDGTDIDRSKEVAGKAKGEEIPSTEAGRGELAGDSKTANPGEDNQAGGSAEIGEAEPRDDKYILPSRQLNHSSNNNATSVANESASDIQFISNFIPQKRALRTQEEQRKRLKVEHPLQMNRGHPEGLYVEPAGVPWFVGFDLSTIDHETQSKVSRMGATLLRDPEHMKRLEVPTGKLNDEIVEFSAGSLQILHRDEHCAFFAPLTTEKLMSRMTRAKQSETWPSLGEMEVWVQTRVYTRVIVDCEEPRPESPAPYGA</sequence>
<dbReference type="EMBL" id="JBAHYK010001909">
    <property type="protein sequence ID" value="KAL0566402.1"/>
    <property type="molecule type" value="Genomic_DNA"/>
</dbReference>
<evidence type="ECO:0000313" key="2">
    <source>
        <dbReference type="EMBL" id="KAL0566402.1"/>
    </source>
</evidence>